<name>A0AAE0V0Z3_9TELE</name>
<sequence length="430" mass="47602">MDPPFSKATSGAHTDINIYTSSVLDHINITTVKHMKDFSNQKPWMNSEVHHLLKARDAAFKSSDAQDYSRARANLKRGNRKAKHAHELLIEEHFHSISDPKHMWKRLQTIIDHKPTIQSLPTSNAFLNHFLLASTKASYITPQMLTLLRVNIKVKFPLQEAKCCSDLSTVVSSTWISLSEHIAVSARSPVMPSFSSYYPGFHCTEAVITLFGLLFRFLHAQFYGFHVISIDKAVFCQLRSGQDELVGWREISRPMLLLFGLQPCTEGGIGGSVVGCSPVMRKARVQFPANTSTPATGYSAGPKPGKNEGHGGLVVSTFASHLQGWGFDSRLRRVRVCSPCLGGFLPQSKDMHENLNIFSSATSSSDSCLFLSDTVSKPYSMAGLTTVLYTFPLILADIFLPNSRHLSPPIPTCLHSLLHLFPTVSITLDC</sequence>
<dbReference type="PANTHER" id="PTHR47510:SF3">
    <property type="entry name" value="ENDO_EXONUCLEASE_PHOSPHATASE DOMAIN-CONTAINING PROTEIN"/>
    <property type="match status" value="1"/>
</dbReference>
<gene>
    <name evidence="1" type="ORF">QTP70_000118</name>
</gene>
<evidence type="ECO:0000313" key="1">
    <source>
        <dbReference type="EMBL" id="KAK3528469.1"/>
    </source>
</evidence>
<dbReference type="Proteomes" id="UP001274896">
    <property type="component" value="Unassembled WGS sequence"/>
</dbReference>
<accession>A0AAE0V0Z3</accession>
<keyword evidence="2" id="KW-1185">Reference proteome</keyword>
<reference evidence="1" key="1">
    <citation type="submission" date="2023-06" db="EMBL/GenBank/DDBJ databases">
        <title>Male Hemibagrus guttatus genome.</title>
        <authorList>
            <person name="Bian C."/>
        </authorList>
    </citation>
    <scope>NUCLEOTIDE SEQUENCE</scope>
    <source>
        <strain evidence="1">Male_cb2023</strain>
        <tissue evidence="1">Muscle</tissue>
    </source>
</reference>
<dbReference type="EMBL" id="JAUCMX010000012">
    <property type="protein sequence ID" value="KAK3528469.1"/>
    <property type="molecule type" value="Genomic_DNA"/>
</dbReference>
<organism evidence="1 2">
    <name type="scientific">Hemibagrus guttatus</name>
    <dbReference type="NCBI Taxonomy" id="175788"/>
    <lineage>
        <taxon>Eukaryota</taxon>
        <taxon>Metazoa</taxon>
        <taxon>Chordata</taxon>
        <taxon>Craniata</taxon>
        <taxon>Vertebrata</taxon>
        <taxon>Euteleostomi</taxon>
        <taxon>Actinopterygii</taxon>
        <taxon>Neopterygii</taxon>
        <taxon>Teleostei</taxon>
        <taxon>Ostariophysi</taxon>
        <taxon>Siluriformes</taxon>
        <taxon>Bagridae</taxon>
        <taxon>Hemibagrus</taxon>
    </lineage>
</organism>
<proteinExistence type="predicted"/>
<comment type="caution">
    <text evidence="1">The sequence shown here is derived from an EMBL/GenBank/DDBJ whole genome shotgun (WGS) entry which is preliminary data.</text>
</comment>
<dbReference type="AlphaFoldDB" id="A0AAE0V0Z3"/>
<evidence type="ECO:0000313" key="2">
    <source>
        <dbReference type="Proteomes" id="UP001274896"/>
    </source>
</evidence>
<protein>
    <submittedName>
        <fullName evidence="1">Uncharacterized protein</fullName>
    </submittedName>
</protein>
<dbReference type="PANTHER" id="PTHR47510">
    <property type="entry name" value="REVERSE TRANSCRIPTASE DOMAIN-CONTAINING PROTEIN"/>
    <property type="match status" value="1"/>
</dbReference>